<evidence type="ECO:0000256" key="6">
    <source>
        <dbReference type="ARBA" id="ARBA00022989"/>
    </source>
</evidence>
<evidence type="ECO:0000256" key="2">
    <source>
        <dbReference type="ARBA" id="ARBA00005999"/>
    </source>
</evidence>
<dbReference type="Pfam" id="PF03798">
    <property type="entry name" value="TRAM_LAG1_CLN8"/>
    <property type="match status" value="1"/>
</dbReference>
<gene>
    <name evidence="12" type="ORF">B4U80_07746</name>
</gene>
<name>A0A443SEA2_9ACAR</name>
<feature type="transmembrane region" description="Helical" evidence="10">
    <location>
        <begin position="103"/>
        <end position="121"/>
    </location>
</feature>
<keyword evidence="5" id="KW-0653">Protein transport</keyword>
<comment type="subcellular location">
    <subcellularLocation>
        <location evidence="1">Membrane</location>
        <topology evidence="1">Multi-pass membrane protein</topology>
    </subcellularLocation>
</comment>
<dbReference type="VEuPathDB" id="VectorBase:LDEU006195"/>
<evidence type="ECO:0000256" key="1">
    <source>
        <dbReference type="ARBA" id="ARBA00004141"/>
    </source>
</evidence>
<reference evidence="12 13" key="1">
    <citation type="journal article" date="2018" name="Gigascience">
        <title>Genomes of trombidid mites reveal novel predicted allergens and laterally-transferred genes associated with secondary metabolism.</title>
        <authorList>
            <person name="Dong X."/>
            <person name="Chaisiri K."/>
            <person name="Xia D."/>
            <person name="Armstrong S.D."/>
            <person name="Fang Y."/>
            <person name="Donnelly M.J."/>
            <person name="Kadowaki T."/>
            <person name="McGarry J.W."/>
            <person name="Darby A.C."/>
            <person name="Makepeace B.L."/>
        </authorList>
    </citation>
    <scope>NUCLEOTIDE SEQUENCE [LARGE SCALE GENOMIC DNA]</scope>
    <source>
        <strain evidence="12">UoL-UT</strain>
    </source>
</reference>
<feature type="transmembrane region" description="Helical" evidence="10">
    <location>
        <begin position="272"/>
        <end position="295"/>
    </location>
</feature>
<accession>A0A443SEA2</accession>
<evidence type="ECO:0000256" key="8">
    <source>
        <dbReference type="PROSITE-ProRule" id="PRU00205"/>
    </source>
</evidence>
<dbReference type="PANTHER" id="PTHR12371:SF11">
    <property type="entry name" value="TRANSLOCATING CHAIN-ASSOCIATED MEMBRANE PROTEIN"/>
    <property type="match status" value="1"/>
</dbReference>
<protein>
    <submittedName>
        <fullName evidence="12">Translocating chain-associated membrane protein 1-like protein</fullName>
    </submittedName>
</protein>
<comment type="similarity">
    <text evidence="2">Belongs to the TRAM family.</text>
</comment>
<evidence type="ECO:0000256" key="9">
    <source>
        <dbReference type="SAM" id="MobiDB-lite"/>
    </source>
</evidence>
<dbReference type="InterPro" id="IPR006634">
    <property type="entry name" value="TLC-dom"/>
</dbReference>
<keyword evidence="13" id="KW-1185">Reference proteome</keyword>
<feature type="transmembrane region" description="Helical" evidence="10">
    <location>
        <begin position="79"/>
        <end position="97"/>
    </location>
</feature>
<evidence type="ECO:0000313" key="12">
    <source>
        <dbReference type="EMBL" id="RWS25846.1"/>
    </source>
</evidence>
<dbReference type="OrthoDB" id="3053196at2759"/>
<dbReference type="GO" id="GO:0005789">
    <property type="term" value="C:endoplasmic reticulum membrane"/>
    <property type="evidence" value="ECO:0007669"/>
    <property type="project" value="TreeGrafter"/>
</dbReference>
<feature type="transmembrane region" description="Helical" evidence="10">
    <location>
        <begin position="240"/>
        <end position="260"/>
    </location>
</feature>
<keyword evidence="6 10" id="KW-1133">Transmembrane helix</keyword>
<evidence type="ECO:0000256" key="5">
    <source>
        <dbReference type="ARBA" id="ARBA00022927"/>
    </source>
</evidence>
<dbReference type="InterPro" id="IPR016447">
    <property type="entry name" value="Translocation_assoc_membrane"/>
</dbReference>
<dbReference type="SMART" id="SM00724">
    <property type="entry name" value="TLC"/>
    <property type="match status" value="1"/>
</dbReference>
<evidence type="ECO:0000256" key="10">
    <source>
        <dbReference type="SAM" id="Phobius"/>
    </source>
</evidence>
<feature type="transmembrane region" description="Helical" evidence="10">
    <location>
        <begin position="215"/>
        <end position="234"/>
    </location>
</feature>
<feature type="transmembrane region" description="Helical" evidence="10">
    <location>
        <begin position="178"/>
        <end position="195"/>
    </location>
</feature>
<feature type="transmembrane region" description="Helical" evidence="10">
    <location>
        <begin position="315"/>
        <end position="336"/>
    </location>
</feature>
<keyword evidence="7 8" id="KW-0472">Membrane</keyword>
<dbReference type="AlphaFoldDB" id="A0A443SEA2"/>
<proteinExistence type="inferred from homology"/>
<dbReference type="PROSITE" id="PS50922">
    <property type="entry name" value="TLC"/>
    <property type="match status" value="1"/>
</dbReference>
<evidence type="ECO:0000256" key="3">
    <source>
        <dbReference type="ARBA" id="ARBA00022448"/>
    </source>
</evidence>
<dbReference type="GO" id="GO:0045048">
    <property type="term" value="P:protein insertion into ER membrane"/>
    <property type="evidence" value="ECO:0007669"/>
    <property type="project" value="TreeGrafter"/>
</dbReference>
<dbReference type="STRING" id="299467.A0A443SEA2"/>
<evidence type="ECO:0000256" key="7">
    <source>
        <dbReference type="ARBA" id="ARBA00023136"/>
    </source>
</evidence>
<dbReference type="PANTHER" id="PTHR12371">
    <property type="entry name" value="TRANSLOCATION ASSOCIATED MEMBRANE PROTEIN"/>
    <property type="match status" value="1"/>
</dbReference>
<keyword evidence="3" id="KW-0813">Transport</keyword>
<evidence type="ECO:0000256" key="4">
    <source>
        <dbReference type="ARBA" id="ARBA00022692"/>
    </source>
</evidence>
<keyword evidence="4 8" id="KW-0812">Transmembrane</keyword>
<organism evidence="12 13">
    <name type="scientific">Leptotrombidium deliense</name>
    <dbReference type="NCBI Taxonomy" id="299467"/>
    <lineage>
        <taxon>Eukaryota</taxon>
        <taxon>Metazoa</taxon>
        <taxon>Ecdysozoa</taxon>
        <taxon>Arthropoda</taxon>
        <taxon>Chelicerata</taxon>
        <taxon>Arachnida</taxon>
        <taxon>Acari</taxon>
        <taxon>Acariformes</taxon>
        <taxon>Trombidiformes</taxon>
        <taxon>Prostigmata</taxon>
        <taxon>Anystina</taxon>
        <taxon>Parasitengona</taxon>
        <taxon>Trombiculoidea</taxon>
        <taxon>Trombiculidae</taxon>
        <taxon>Leptotrombidium</taxon>
    </lineage>
</organism>
<dbReference type="GO" id="GO:0006616">
    <property type="term" value="P:SRP-dependent cotranslational protein targeting to membrane, translocation"/>
    <property type="evidence" value="ECO:0007669"/>
    <property type="project" value="InterPro"/>
</dbReference>
<feature type="region of interest" description="Disordered" evidence="9">
    <location>
        <begin position="351"/>
        <end position="400"/>
    </location>
</feature>
<sequence>MPIKRRSGSSKNPPILSHEFFIQNHADIVSCVAMVFVLGLLFQATSPLASLFVAMSHNVTDIFGDENSPALYTYGIKDLALTFFYFLICIVMHAVIQEYFLDVSGISSLILNFVFLLLMFYKLNRKLHLSKIKHSKFNESGQLLIFYLLSVVWGVEIIRREGFVLSISKLWLDYPHLQMTYLFKFYFIIQISYWLHSFPELYFQKVKKEEIVSRVTYSLLYLVFFTAAYVLNFTRIALCLSVLHFFVEALFHASRLFYFADKTPISDYGFKLWNILFVLVRLGSITLSVLTFWYGLALHQTAVPSLKDGNFNTNIIRINSLVAVCLLQAWMMWNFITFHLKRMREKAAEVQQQKKKSIKPQKKVKKAEDDVNELPEVDQNTKKSQITQRPVAKANKGGKH</sequence>
<evidence type="ECO:0000313" key="13">
    <source>
        <dbReference type="Proteomes" id="UP000288716"/>
    </source>
</evidence>
<feature type="domain" description="TLC" evidence="11">
    <location>
        <begin position="135"/>
        <end position="346"/>
    </location>
</feature>
<dbReference type="Proteomes" id="UP000288716">
    <property type="component" value="Unassembled WGS sequence"/>
</dbReference>
<dbReference type="EMBL" id="NCKV01003329">
    <property type="protein sequence ID" value="RWS25846.1"/>
    <property type="molecule type" value="Genomic_DNA"/>
</dbReference>
<evidence type="ECO:0000259" key="11">
    <source>
        <dbReference type="PROSITE" id="PS50922"/>
    </source>
</evidence>
<feature type="compositionally biased region" description="Basic residues" evidence="9">
    <location>
        <begin position="353"/>
        <end position="365"/>
    </location>
</feature>
<comment type="caution">
    <text evidence="12">The sequence shown here is derived from an EMBL/GenBank/DDBJ whole genome shotgun (WGS) entry which is preliminary data.</text>
</comment>
<dbReference type="PIRSF" id="PIRSF005449">
    <property type="entry name" value="Translocation_assoc_membrane"/>
    <property type="match status" value="1"/>
</dbReference>